<evidence type="ECO:0000256" key="10">
    <source>
        <dbReference type="SAM" id="MobiDB-lite"/>
    </source>
</evidence>
<keyword evidence="12" id="KW-1185">Reference proteome</keyword>
<dbReference type="InterPro" id="IPR027417">
    <property type="entry name" value="P-loop_NTPase"/>
</dbReference>
<evidence type="ECO:0000256" key="4">
    <source>
        <dbReference type="ARBA" id="ARBA00022776"/>
    </source>
</evidence>
<dbReference type="Gene3D" id="1.20.1060.20">
    <property type="match status" value="1"/>
</dbReference>
<dbReference type="SUPFAM" id="SSF75553">
    <property type="entry name" value="Smc hinge domain"/>
    <property type="match status" value="1"/>
</dbReference>
<name>A0AAF3JBE7_9BILA</name>
<dbReference type="GO" id="GO:0005524">
    <property type="term" value="F:ATP binding"/>
    <property type="evidence" value="ECO:0007669"/>
    <property type="project" value="InterPro"/>
</dbReference>
<evidence type="ECO:0000259" key="11">
    <source>
        <dbReference type="SMART" id="SM00968"/>
    </source>
</evidence>
<evidence type="ECO:0000256" key="8">
    <source>
        <dbReference type="PIRNR" id="PIRNR005719"/>
    </source>
</evidence>
<evidence type="ECO:0000256" key="2">
    <source>
        <dbReference type="ARBA" id="ARBA00005917"/>
    </source>
</evidence>
<dbReference type="InterPro" id="IPR041741">
    <property type="entry name" value="SMC3_ABC_euk"/>
</dbReference>
<keyword evidence="7" id="KW-0131">Cell cycle</keyword>
<dbReference type="PIRSF" id="PIRSF005719">
    <property type="entry name" value="SMC"/>
    <property type="match status" value="1"/>
</dbReference>
<dbReference type="SMART" id="SM00968">
    <property type="entry name" value="SMC_hinge"/>
    <property type="match status" value="1"/>
</dbReference>
<dbReference type="InterPro" id="IPR010935">
    <property type="entry name" value="SMC_hinge"/>
</dbReference>
<feature type="coiled-coil region" evidence="9">
    <location>
        <begin position="965"/>
        <end position="1027"/>
    </location>
</feature>
<dbReference type="GO" id="GO:0005634">
    <property type="term" value="C:nucleus"/>
    <property type="evidence" value="ECO:0007669"/>
    <property type="project" value="UniProtKB-SubCell"/>
</dbReference>
<evidence type="ECO:0000256" key="1">
    <source>
        <dbReference type="ARBA" id="ARBA00004123"/>
    </source>
</evidence>
<keyword evidence="5 9" id="KW-0175">Coiled coil</keyword>
<dbReference type="Pfam" id="PF06470">
    <property type="entry name" value="SMC_hinge"/>
    <property type="match status" value="1"/>
</dbReference>
<dbReference type="InterPro" id="IPR003395">
    <property type="entry name" value="RecF/RecN/SMC_N"/>
</dbReference>
<keyword evidence="4" id="KW-0498">Mitosis</keyword>
<comment type="similarity">
    <text evidence="2">Belongs to the SMC family. SMC3 subfamily.</text>
</comment>
<accession>A0AAF3JBE7</accession>
<evidence type="ECO:0000256" key="7">
    <source>
        <dbReference type="ARBA" id="ARBA00023306"/>
    </source>
</evidence>
<dbReference type="GO" id="GO:0005694">
    <property type="term" value="C:chromosome"/>
    <property type="evidence" value="ECO:0007669"/>
    <property type="project" value="InterPro"/>
</dbReference>
<dbReference type="CDD" id="cd03272">
    <property type="entry name" value="ABC_SMC3_euk"/>
    <property type="match status" value="1"/>
</dbReference>
<dbReference type="PANTHER" id="PTHR43977">
    <property type="entry name" value="STRUCTURAL MAINTENANCE OF CHROMOSOMES PROTEIN 3"/>
    <property type="match status" value="1"/>
</dbReference>
<dbReference type="GO" id="GO:0051276">
    <property type="term" value="P:chromosome organization"/>
    <property type="evidence" value="ECO:0007669"/>
    <property type="project" value="InterPro"/>
</dbReference>
<keyword evidence="6 8" id="KW-0539">Nucleus</keyword>
<dbReference type="FunFam" id="3.40.50.300:FF:000370">
    <property type="entry name" value="Structural maintenance of chromosomes 3"/>
    <property type="match status" value="1"/>
</dbReference>
<dbReference type="Pfam" id="PF02463">
    <property type="entry name" value="SMC_N"/>
    <property type="match status" value="1"/>
</dbReference>
<evidence type="ECO:0000256" key="9">
    <source>
        <dbReference type="SAM" id="Coils"/>
    </source>
</evidence>
<evidence type="ECO:0000256" key="3">
    <source>
        <dbReference type="ARBA" id="ARBA00022618"/>
    </source>
</evidence>
<dbReference type="Gene3D" id="3.30.70.1620">
    <property type="match status" value="1"/>
</dbReference>
<evidence type="ECO:0000256" key="6">
    <source>
        <dbReference type="ARBA" id="ARBA00023242"/>
    </source>
</evidence>
<dbReference type="Gene3D" id="3.40.50.300">
    <property type="entry name" value="P-loop containing nucleotide triphosphate hydrolases"/>
    <property type="match status" value="2"/>
</dbReference>
<sequence>MFIKEVNITGFRSYRENTTIDSFSPKHNVIVGRNGSGKSNFFFAIQFVLSEEFAHLRPEQRMSVIHEGTGPRISSARVEIVFDNSDRRIPAIETNEVRVVRQIAQKKDQYYIDGKLVPRAEVVNLMESAGFSRSNPYYIVKQGKINELATAPDAQRLKLLKEVAGTRVYDERKEESLKILKETSSKVKKIEDLLNYIDERLNTLESEKEDLKEYQKWDKQKRSIEYTMYDVEIREARKKLDHLAEQREDLNQRQNKVSSDLMDVQSRGMKASGEQRKLESRFKGMKEEKESLLQERAQLFEKRTALELKIKDLKEDVEKERSGRSRAEGELEKLKAEIAEKQEELESIVPAYEKLLESEERLKSDVRIAENRLKELLLKQGHGHQFKSVAERDDFLKKEIRFVRSQLRDTEEQMQTIERSLEEEASDEQGVNDQIRNIGLQLEDTISELETTNTAYARLRKDFDKAVYAHLESGRAEREKREHVDQLKADLQHQENTLRGLTNKPAVNGMESVRKVLQWFRENNTNGKYDDVTNGYYGTLIELIECDPVYYQAIEVTAAGRLFYHVVSDDRVAMKILNKINYMNLPGTIDFFPLLRLTSPHRRSTNDPDARPMIDCLNYDSKFETAFRQVFAATVIVRTMQVGQRMAKNEGFDAVTLEGDQISRRGALTGGYIDRKKSKLEIFNSIKEMKQQLEDASVELEKLTRNVTHKQQEVEKIRMEMEKVELDLRRLKDQHRDLSERRKFANEQLGSNTRNTDQKKSQLLVLKNRIRELQDKKATISSELEQPMQSQLTGDEQKQMDGFQNQSKTLRVQLEKVTHDRVDMEAKKARIENLLQTNLVRKRDNLSSKVGDISVDEKRHNLENDNSELASVISRQTEINRIIDELDRDLKEYEEAAEKLTREIDDVQEQQKDLEQQMAEFSKQVEMIFTKQSTLYTKREESVKKIRDLGSLPTEAFSKYQNLTSKQLDKKLSEALNELKKYENVNKKALDQFVQASSQKEDLTKRMEEQRKNEKAIENLLDVLENRKYEAILFTFKQVSKNFKDVFSKLVPGGRGDLVMQMNSQETDEADRQKSTVENFTGVSIRISFTSDAETREMQQLSGGQKTLVALAMIFAIQKCDPAPFYLFDEIDAALDPMHRKAVADMIHELSENAQFITTTFRPELLASAEKYFGVIFRSKVSHIDSVPRDKAYDFVEDDATHG</sequence>
<evidence type="ECO:0000313" key="13">
    <source>
        <dbReference type="WBParaSite" id="MBELARI_LOCUS8427"/>
    </source>
</evidence>
<dbReference type="AlphaFoldDB" id="A0AAF3JBE7"/>
<dbReference type="InterPro" id="IPR036277">
    <property type="entry name" value="SMC_hinge_sf"/>
</dbReference>
<proteinExistence type="inferred from homology"/>
<feature type="coiled-coil region" evidence="9">
    <location>
        <begin position="876"/>
        <end position="924"/>
    </location>
</feature>
<dbReference type="SUPFAM" id="SSF52540">
    <property type="entry name" value="P-loop containing nucleoside triphosphate hydrolases"/>
    <property type="match status" value="1"/>
</dbReference>
<dbReference type="Proteomes" id="UP000887575">
    <property type="component" value="Unassembled WGS sequence"/>
</dbReference>
<dbReference type="GO" id="GO:0016887">
    <property type="term" value="F:ATP hydrolysis activity"/>
    <property type="evidence" value="ECO:0007669"/>
    <property type="project" value="InterPro"/>
</dbReference>
<evidence type="ECO:0000313" key="12">
    <source>
        <dbReference type="Proteomes" id="UP000887575"/>
    </source>
</evidence>
<feature type="region of interest" description="Disordered" evidence="10">
    <location>
        <begin position="251"/>
        <end position="281"/>
    </location>
</feature>
<keyword evidence="3" id="KW-0132">Cell division</keyword>
<dbReference type="WBParaSite" id="MBELARI_LOCUS8427">
    <property type="protein sequence ID" value="MBELARI_LOCUS8427"/>
    <property type="gene ID" value="MBELARI_LOCUS8427"/>
</dbReference>
<protein>
    <recommendedName>
        <fullName evidence="8">Structural maintenance of chromosomes protein</fullName>
    </recommendedName>
</protein>
<reference evidence="13" key="1">
    <citation type="submission" date="2024-02" db="UniProtKB">
        <authorList>
            <consortium name="WormBaseParasite"/>
        </authorList>
    </citation>
    <scope>IDENTIFICATION</scope>
</reference>
<evidence type="ECO:0000256" key="5">
    <source>
        <dbReference type="ARBA" id="ARBA00023054"/>
    </source>
</evidence>
<comment type="subcellular location">
    <subcellularLocation>
        <location evidence="1 8">Nucleus</location>
    </subcellularLocation>
</comment>
<dbReference type="GO" id="GO:0051301">
    <property type="term" value="P:cell division"/>
    <property type="evidence" value="ECO:0007669"/>
    <property type="project" value="UniProtKB-KW"/>
</dbReference>
<feature type="domain" description="SMC hinge" evidence="11">
    <location>
        <begin position="534"/>
        <end position="647"/>
    </location>
</feature>
<dbReference type="FunFam" id="3.40.50.300:FF:000424">
    <property type="entry name" value="Structural maintenance of chromosomes 3"/>
    <property type="match status" value="1"/>
</dbReference>
<feature type="region of interest" description="Disordered" evidence="10">
    <location>
        <begin position="742"/>
        <end position="762"/>
    </location>
</feature>
<dbReference type="GO" id="GO:0032991">
    <property type="term" value="C:protein-containing complex"/>
    <property type="evidence" value="ECO:0007669"/>
    <property type="project" value="UniProtKB-ARBA"/>
</dbReference>
<dbReference type="InterPro" id="IPR024704">
    <property type="entry name" value="SMC"/>
</dbReference>
<organism evidence="12 13">
    <name type="scientific">Mesorhabditis belari</name>
    <dbReference type="NCBI Taxonomy" id="2138241"/>
    <lineage>
        <taxon>Eukaryota</taxon>
        <taxon>Metazoa</taxon>
        <taxon>Ecdysozoa</taxon>
        <taxon>Nematoda</taxon>
        <taxon>Chromadorea</taxon>
        <taxon>Rhabditida</taxon>
        <taxon>Rhabditina</taxon>
        <taxon>Rhabditomorpha</taxon>
        <taxon>Rhabditoidea</taxon>
        <taxon>Rhabditidae</taxon>
        <taxon>Mesorhabditinae</taxon>
        <taxon>Mesorhabditis</taxon>
    </lineage>
</organism>